<comment type="caution">
    <text evidence="1">The sequence shown here is derived from an EMBL/GenBank/DDBJ whole genome shotgun (WGS) entry which is preliminary data.</text>
</comment>
<dbReference type="SUPFAM" id="SSF53756">
    <property type="entry name" value="UDP-Glycosyltransferase/glycogen phosphorylase"/>
    <property type="match status" value="1"/>
</dbReference>
<dbReference type="AlphaFoldDB" id="A0A1G2MJZ1"/>
<dbReference type="PANTHER" id="PTHR12526">
    <property type="entry name" value="GLYCOSYLTRANSFERASE"/>
    <property type="match status" value="1"/>
</dbReference>
<dbReference type="CDD" id="cd03801">
    <property type="entry name" value="GT4_PimA-like"/>
    <property type="match status" value="1"/>
</dbReference>
<sequence>MKILIATGIFPPDIGGPAKYAKALFEELSKEGHNVKIVAYRLEKKLPFGVRQILYFVRIFFAAFRANSIIALDTVSVGFPAVVASFVLGKKIVIRTGGDFLWESYLERTRQELPLPAFYKIMPKLSFKEKVIARIHQFVLSYTDYIVFSTAWQRDIWTGFYNVLPEKIRIIENCYSEKKQSNIPSEKVFLGSARNIVMKNLGVVEEAFLLAKQKVPDIELDLKPYGGEEYERRLRDCYAVVIVSLGDISPNTIMEAISFNKPFILTKYNGLQNRLGDYPFIVDPHDIKGVAKAFVDLSNEVEYRKAIEAVKKISFVHTYGQIAKEFLQILNNNK</sequence>
<gene>
    <name evidence="1" type="ORF">A3C72_03570</name>
</gene>
<reference evidence="1 2" key="1">
    <citation type="journal article" date="2016" name="Nat. Commun.">
        <title>Thousands of microbial genomes shed light on interconnected biogeochemical processes in an aquifer system.</title>
        <authorList>
            <person name="Anantharaman K."/>
            <person name="Brown C.T."/>
            <person name="Hug L.A."/>
            <person name="Sharon I."/>
            <person name="Castelle C.J."/>
            <person name="Probst A.J."/>
            <person name="Thomas B.C."/>
            <person name="Singh A."/>
            <person name="Wilkins M.J."/>
            <person name="Karaoz U."/>
            <person name="Brodie E.L."/>
            <person name="Williams K.H."/>
            <person name="Hubbard S.S."/>
            <person name="Banfield J.F."/>
        </authorList>
    </citation>
    <scope>NUCLEOTIDE SEQUENCE [LARGE SCALE GENOMIC DNA]</scope>
</reference>
<evidence type="ECO:0000313" key="2">
    <source>
        <dbReference type="Proteomes" id="UP000177130"/>
    </source>
</evidence>
<evidence type="ECO:0000313" key="1">
    <source>
        <dbReference type="EMBL" id="OHA24187.1"/>
    </source>
</evidence>
<dbReference type="PANTHER" id="PTHR12526:SF572">
    <property type="entry name" value="BLL5144 PROTEIN"/>
    <property type="match status" value="1"/>
</dbReference>
<dbReference type="Gene3D" id="3.40.50.2000">
    <property type="entry name" value="Glycogen Phosphorylase B"/>
    <property type="match status" value="2"/>
</dbReference>
<dbReference type="STRING" id="1802306.A3C72_03570"/>
<evidence type="ECO:0008006" key="3">
    <source>
        <dbReference type="Google" id="ProtNLM"/>
    </source>
</evidence>
<dbReference type="EMBL" id="MHRK01000017">
    <property type="protein sequence ID" value="OHA24187.1"/>
    <property type="molecule type" value="Genomic_DNA"/>
</dbReference>
<organism evidence="1 2">
    <name type="scientific">Candidatus Taylorbacteria bacterium RIFCSPHIGHO2_02_FULL_43_32b</name>
    <dbReference type="NCBI Taxonomy" id="1802306"/>
    <lineage>
        <taxon>Bacteria</taxon>
        <taxon>Candidatus Tayloriibacteriota</taxon>
    </lineage>
</organism>
<protein>
    <recommendedName>
        <fullName evidence="3">Glycosyltransferase subfamily 4-like N-terminal domain-containing protein</fullName>
    </recommendedName>
</protein>
<dbReference type="Proteomes" id="UP000177130">
    <property type="component" value="Unassembled WGS sequence"/>
</dbReference>
<accession>A0A1G2MJZ1</accession>
<name>A0A1G2MJZ1_9BACT</name>
<proteinExistence type="predicted"/>